<dbReference type="GO" id="GO:0005524">
    <property type="term" value="F:ATP binding"/>
    <property type="evidence" value="ECO:0007669"/>
    <property type="project" value="InterPro"/>
</dbReference>
<dbReference type="PROSITE" id="PS00518">
    <property type="entry name" value="ZF_RING_1"/>
    <property type="match status" value="1"/>
</dbReference>
<dbReference type="PANTHER" id="PTHR45865">
    <property type="entry name" value="E3 UBIQUITIN-PROTEIN LIGASE SHPRH FAMILY MEMBER"/>
    <property type="match status" value="1"/>
</dbReference>
<dbReference type="Pfam" id="PF13923">
    <property type="entry name" value="zf-C3HC4_2"/>
    <property type="match status" value="1"/>
</dbReference>
<keyword evidence="2" id="KW-0547">Nucleotide-binding</keyword>
<dbReference type="InterPro" id="IPR059033">
    <property type="entry name" value="C144_05_dom"/>
</dbReference>
<dbReference type="SUPFAM" id="SSF52540">
    <property type="entry name" value="P-loop containing nucleoside triphosphate hydrolases"/>
    <property type="match status" value="2"/>
</dbReference>
<keyword evidence="8" id="KW-0175">Coiled coil</keyword>
<dbReference type="InterPro" id="IPR013083">
    <property type="entry name" value="Znf_RING/FYVE/PHD"/>
</dbReference>
<feature type="compositionally biased region" description="Polar residues" evidence="9">
    <location>
        <begin position="1196"/>
        <end position="1209"/>
    </location>
</feature>
<feature type="compositionally biased region" description="Acidic residues" evidence="9">
    <location>
        <begin position="756"/>
        <end position="766"/>
    </location>
</feature>
<feature type="compositionally biased region" description="Acidic residues" evidence="9">
    <location>
        <begin position="1524"/>
        <end position="1537"/>
    </location>
</feature>
<dbReference type="PANTHER" id="PTHR45865:SF1">
    <property type="entry name" value="E3 UBIQUITIN-PROTEIN LIGASE SHPRH"/>
    <property type="match status" value="1"/>
</dbReference>
<evidence type="ECO:0000256" key="3">
    <source>
        <dbReference type="ARBA" id="ARBA00022771"/>
    </source>
</evidence>
<dbReference type="GO" id="GO:0006974">
    <property type="term" value="P:DNA damage response"/>
    <property type="evidence" value="ECO:0007669"/>
    <property type="project" value="TreeGrafter"/>
</dbReference>
<dbReference type="SMART" id="SM00184">
    <property type="entry name" value="RING"/>
    <property type="match status" value="1"/>
</dbReference>
<keyword evidence="6" id="KW-0067">ATP-binding</keyword>
<dbReference type="InterPro" id="IPR014001">
    <property type="entry name" value="Helicase_ATP-bd"/>
</dbReference>
<dbReference type="Gene3D" id="3.40.50.300">
    <property type="entry name" value="P-loop containing nucleotide triphosphate hydrolases"/>
    <property type="match status" value="1"/>
</dbReference>
<sequence length="1537" mass="173766">MGRSSLSKATRPKADARFIRIGPNGSFPEELIGLLVSLPGPGHTGAPESGDTEEPPRKRARVEGQLDAVTVGKSSIVFAQRCPAGARPIAAFQCPDISRHLRVQADMVDEGQFHSLKSLTLSTLSRSPFGQFTFEIFRGRGDRLSEDLHNILDVLRRNRDSVDSEGAILISIHVSFERLGPKDTLALSFEVKWNQSRNMFKGLRNKQQRKVSDIIQDRFIPNLTSIANEVETTALTPQAFYEAAYMTDETYTGLRHVEVPNLEASLYPFQRRALQWLLQREGVRWAARPGEAPGIEPCPVEDTSTLPLSFREVQDFDGNTFYHSELFHVVTTDVGPWRDLESTLKGGILAEEMGLGKTVETISLILFHRRSAESQIIHDYFTNTWVKPTGATLIVTPETLKRQWVSEFTKHAPALRVMVYEGRKSHKQTEDELTALMCEHDVVVTTYNVLRTEIHFARPEPDRSRRHERQQPRASSPLVKLSWWRVCLDEAQQIESGVSAAAEVARLVPRINAWGITGTPVKEKIKDLWGLLLFLRYEPFASYPVIWDALVSGHPPIFADLFKRLALRHTKHAVRHELVLPPQKRYVITMPFTAVEEQHYRTCFKDAVEEAKLDIAGKPLSTPDMWEISTPNAVDAMRRALVSLRQTVLHPQLGPRKGRPLGQAAKALKTIDEVLDAMIEHTDNLIRTNQRSRLTAKLVRGQLLENSPRVREALAIWEEALKDIDDLVTECREDLRVEVENAGPAAPRQPVVKEDSESENEEDEEDVPARVGEARRRLRGFLDLKHRAVFFIASAYYQIKSNEDMTEPESEEFKRLEQLEVEGYDKAKEIRNEILQEIHTKAAGYMTELSKRAGSQNFADIPEFVCDLKPGLETRSVQEKFVQLGEALNDQANVVDEWREAVIQLLLKPLVDQEEDEITGDEYENSTKIQGDLMVYTTMLRAAISDRQDALSGLTNERIRHEIKTYELQAKDDEGPSPEKLLTLLEAREEVNPTALQVSLRGVISELRELATKLRGDGDTLRTRAESHIVDALLKLVQHEITVQEKANGKLERELALFTSAMNARVEYYRQLQAVSDTVAPYEFMEGEDRAKTYDLRLRDESQYDRVIQTAIASQRYQVHLKNQGHEWSKKTCPICTDEYTVGVLTPCTHEFCRDCLYQWVRAHRKCPICKTVISMNNCHDIVVKKPELRLHQNDDNNNQEGSAGNSPRSQHKTRTRGIFEDLNAATLKEIRDVPLEGPALPTKVDALVRHVIWLRQADPGAKSVIFSQFSGFLDILTRAFDRFQVGYSSFATKDGIARFKEDPAVECFLMDARAHASGLNLVNANHVLLCEPVLNTALELQAIARVDRIGQEHQTNVWLYLVEGTVEESIHNLSVKRRLEHMADATKGTKGKGKGTSTPDISEDNLAVANSLELQQANLPKLMDKDTRLGEVVHQNDLWACLFGHLERESEAQRAAAAADSRFEDRAVVSFLAGRAADERRDAEARIVAEQERVELEERRAAEFRREDEREWVDALAAAGELDVPDEAEDAGSDGM</sequence>
<comment type="caution">
    <text evidence="12">The sequence shown here is derived from an EMBL/GenBank/DDBJ whole genome shotgun (WGS) entry which is preliminary data.</text>
</comment>
<dbReference type="PROSITE" id="PS51192">
    <property type="entry name" value="HELICASE_ATP_BIND_1"/>
    <property type="match status" value="1"/>
</dbReference>
<dbReference type="InterPro" id="IPR052583">
    <property type="entry name" value="ATP-helicase/E3_Ub-Ligase"/>
</dbReference>
<dbReference type="Pfam" id="PF26021">
    <property type="entry name" value="Ferritin_C144_05"/>
    <property type="match status" value="1"/>
</dbReference>
<feature type="coiled-coil region" evidence="8">
    <location>
        <begin position="1481"/>
        <end position="1508"/>
    </location>
</feature>
<dbReference type="GO" id="GO:0061630">
    <property type="term" value="F:ubiquitin protein ligase activity"/>
    <property type="evidence" value="ECO:0007669"/>
    <property type="project" value="TreeGrafter"/>
</dbReference>
<evidence type="ECO:0000313" key="12">
    <source>
        <dbReference type="EMBL" id="KAI1876655.1"/>
    </source>
</evidence>
<dbReference type="InterPro" id="IPR001841">
    <property type="entry name" value="Znf_RING"/>
</dbReference>
<dbReference type="CDD" id="cd18070">
    <property type="entry name" value="DEXQc_SHPRH"/>
    <property type="match status" value="1"/>
</dbReference>
<evidence type="ECO:0000256" key="1">
    <source>
        <dbReference type="ARBA" id="ARBA00022723"/>
    </source>
</evidence>
<accession>A0A9Q0ARN6</accession>
<feature type="region of interest" description="Disordered" evidence="9">
    <location>
        <begin position="1518"/>
        <end position="1537"/>
    </location>
</feature>
<keyword evidence="1" id="KW-0479">Metal-binding</keyword>
<dbReference type="InterPro" id="IPR017907">
    <property type="entry name" value="Znf_RING_CS"/>
</dbReference>
<proteinExistence type="predicted"/>
<protein>
    <submittedName>
        <fullName evidence="12">Uncharacterized protein</fullName>
    </submittedName>
</protein>
<dbReference type="InterPro" id="IPR001650">
    <property type="entry name" value="Helicase_C-like"/>
</dbReference>
<dbReference type="InterPro" id="IPR000330">
    <property type="entry name" value="SNF2_N"/>
</dbReference>
<dbReference type="GO" id="GO:0005634">
    <property type="term" value="C:nucleus"/>
    <property type="evidence" value="ECO:0007669"/>
    <property type="project" value="TreeGrafter"/>
</dbReference>
<evidence type="ECO:0000256" key="4">
    <source>
        <dbReference type="ARBA" id="ARBA00022801"/>
    </source>
</evidence>
<feature type="domain" description="Helicase ATP-binding" evidence="11">
    <location>
        <begin position="338"/>
        <end position="538"/>
    </location>
</feature>
<dbReference type="InterPro" id="IPR038718">
    <property type="entry name" value="SNF2-like_sf"/>
</dbReference>
<name>A0A9Q0ARN6_9PEZI</name>
<evidence type="ECO:0000256" key="7">
    <source>
        <dbReference type="PROSITE-ProRule" id="PRU00175"/>
    </source>
</evidence>
<gene>
    <name evidence="12" type="ORF">JX265_004181</name>
</gene>
<dbReference type="Gene3D" id="3.40.50.10810">
    <property type="entry name" value="Tandem AAA-ATPase domain"/>
    <property type="match status" value="1"/>
</dbReference>
<dbReference type="Pfam" id="PF00271">
    <property type="entry name" value="Helicase_C"/>
    <property type="match status" value="1"/>
</dbReference>
<dbReference type="CDD" id="cd18793">
    <property type="entry name" value="SF2_C_SNF"/>
    <property type="match status" value="1"/>
</dbReference>
<dbReference type="GO" id="GO:0000209">
    <property type="term" value="P:protein polyubiquitination"/>
    <property type="evidence" value="ECO:0007669"/>
    <property type="project" value="TreeGrafter"/>
</dbReference>
<keyword evidence="3 7" id="KW-0863">Zinc-finger</keyword>
<feature type="domain" description="RING-type" evidence="10">
    <location>
        <begin position="1133"/>
        <end position="1171"/>
    </location>
</feature>
<dbReference type="InterPro" id="IPR049730">
    <property type="entry name" value="SNF2/RAD54-like_C"/>
</dbReference>
<evidence type="ECO:0000256" key="2">
    <source>
        <dbReference type="ARBA" id="ARBA00022741"/>
    </source>
</evidence>
<feature type="region of interest" description="Disordered" evidence="9">
    <location>
        <begin position="36"/>
        <end position="60"/>
    </location>
</feature>
<feature type="region of interest" description="Disordered" evidence="9">
    <location>
        <begin position="1190"/>
        <end position="1215"/>
    </location>
</feature>
<evidence type="ECO:0000259" key="11">
    <source>
        <dbReference type="PROSITE" id="PS51192"/>
    </source>
</evidence>
<keyword evidence="13" id="KW-1185">Reference proteome</keyword>
<dbReference type="SUPFAM" id="SSF57850">
    <property type="entry name" value="RING/U-box"/>
    <property type="match status" value="1"/>
</dbReference>
<dbReference type="EMBL" id="JAFIMR010000007">
    <property type="protein sequence ID" value="KAI1876655.1"/>
    <property type="molecule type" value="Genomic_DNA"/>
</dbReference>
<dbReference type="Proteomes" id="UP000829685">
    <property type="component" value="Unassembled WGS sequence"/>
</dbReference>
<evidence type="ECO:0000256" key="9">
    <source>
        <dbReference type="SAM" id="MobiDB-lite"/>
    </source>
</evidence>
<dbReference type="FunFam" id="3.40.50.10810:FF:000059">
    <property type="entry name" value="SNF2 family helicase/ATPase, putative"/>
    <property type="match status" value="1"/>
</dbReference>
<reference evidence="12" key="1">
    <citation type="submission" date="2021-03" db="EMBL/GenBank/DDBJ databases">
        <title>Revisited historic fungal species revealed as producer of novel bioactive compounds through whole genome sequencing and comparative genomics.</title>
        <authorList>
            <person name="Vignolle G.A."/>
            <person name="Hochenegger N."/>
            <person name="Mach R.L."/>
            <person name="Mach-Aigner A.R."/>
            <person name="Javad Rahimi M."/>
            <person name="Salim K.A."/>
            <person name="Chan C.M."/>
            <person name="Lim L.B.L."/>
            <person name="Cai F."/>
            <person name="Druzhinina I.S."/>
            <person name="U'Ren J.M."/>
            <person name="Derntl C."/>
        </authorList>
    </citation>
    <scope>NUCLEOTIDE SEQUENCE</scope>
    <source>
        <strain evidence="12">TUCIM 5799</strain>
    </source>
</reference>
<dbReference type="SMART" id="SM00487">
    <property type="entry name" value="DEXDc"/>
    <property type="match status" value="1"/>
</dbReference>
<evidence type="ECO:0000256" key="5">
    <source>
        <dbReference type="ARBA" id="ARBA00022833"/>
    </source>
</evidence>
<organism evidence="12 13">
    <name type="scientific">Neoarthrinium moseri</name>
    <dbReference type="NCBI Taxonomy" id="1658444"/>
    <lineage>
        <taxon>Eukaryota</taxon>
        <taxon>Fungi</taxon>
        <taxon>Dikarya</taxon>
        <taxon>Ascomycota</taxon>
        <taxon>Pezizomycotina</taxon>
        <taxon>Sordariomycetes</taxon>
        <taxon>Xylariomycetidae</taxon>
        <taxon>Amphisphaeriales</taxon>
        <taxon>Apiosporaceae</taxon>
        <taxon>Neoarthrinium</taxon>
    </lineage>
</organism>
<dbReference type="GO" id="GO:0008270">
    <property type="term" value="F:zinc ion binding"/>
    <property type="evidence" value="ECO:0007669"/>
    <property type="project" value="UniProtKB-KW"/>
</dbReference>
<feature type="region of interest" description="Disordered" evidence="9">
    <location>
        <begin position="739"/>
        <end position="769"/>
    </location>
</feature>
<keyword evidence="5" id="KW-0862">Zinc</keyword>
<evidence type="ECO:0000259" key="10">
    <source>
        <dbReference type="PROSITE" id="PS50089"/>
    </source>
</evidence>
<dbReference type="InterPro" id="IPR027417">
    <property type="entry name" value="P-loop_NTPase"/>
</dbReference>
<dbReference type="Gene3D" id="3.30.40.10">
    <property type="entry name" value="Zinc/RING finger domain, C3HC4 (zinc finger)"/>
    <property type="match status" value="1"/>
</dbReference>
<evidence type="ECO:0000313" key="13">
    <source>
        <dbReference type="Proteomes" id="UP000829685"/>
    </source>
</evidence>
<dbReference type="Pfam" id="PF00176">
    <property type="entry name" value="SNF2-rel_dom"/>
    <property type="match status" value="1"/>
</dbReference>
<keyword evidence="4" id="KW-0378">Hydrolase</keyword>
<evidence type="ECO:0000256" key="6">
    <source>
        <dbReference type="ARBA" id="ARBA00022840"/>
    </source>
</evidence>
<evidence type="ECO:0000256" key="8">
    <source>
        <dbReference type="SAM" id="Coils"/>
    </source>
</evidence>
<dbReference type="GO" id="GO:0016787">
    <property type="term" value="F:hydrolase activity"/>
    <property type="evidence" value="ECO:0007669"/>
    <property type="project" value="UniProtKB-KW"/>
</dbReference>
<dbReference type="PROSITE" id="PS50089">
    <property type="entry name" value="ZF_RING_2"/>
    <property type="match status" value="1"/>
</dbReference>